<evidence type="ECO:0000256" key="3">
    <source>
        <dbReference type="ARBA" id="ARBA00023014"/>
    </source>
</evidence>
<dbReference type="GO" id="GO:0046872">
    <property type="term" value="F:metal ion binding"/>
    <property type="evidence" value="ECO:0007669"/>
    <property type="project" value="UniProtKB-KW"/>
</dbReference>
<dbReference type="InterPro" id="IPR017900">
    <property type="entry name" value="4Fe4S_Fe_S_CS"/>
</dbReference>
<comment type="caution">
    <text evidence="5">The sequence shown here is derived from an EMBL/GenBank/DDBJ whole genome shotgun (WGS) entry which is preliminary data.</text>
</comment>
<dbReference type="Gene3D" id="1.10.1060.10">
    <property type="entry name" value="Alpha-helical ferredoxin"/>
    <property type="match status" value="1"/>
</dbReference>
<dbReference type="EMBL" id="LJUO01000182">
    <property type="protein sequence ID" value="KPK68137.1"/>
    <property type="molecule type" value="Genomic_DNA"/>
</dbReference>
<dbReference type="GO" id="GO:0051536">
    <property type="term" value="F:iron-sulfur cluster binding"/>
    <property type="evidence" value="ECO:0007669"/>
    <property type="project" value="UniProtKB-KW"/>
</dbReference>
<dbReference type="PROSITE" id="PS00198">
    <property type="entry name" value="4FE4S_FER_1"/>
    <property type="match status" value="2"/>
</dbReference>
<gene>
    <name evidence="5" type="ORF">AMJ87_12320</name>
</gene>
<reference evidence="5 6" key="1">
    <citation type="journal article" date="2015" name="Microbiome">
        <title>Genomic resolution of linkages in carbon, nitrogen, and sulfur cycling among widespread estuary sediment bacteria.</title>
        <authorList>
            <person name="Baker B.J."/>
            <person name="Lazar C.S."/>
            <person name="Teske A.P."/>
            <person name="Dick G.J."/>
        </authorList>
    </citation>
    <scope>NUCLEOTIDE SEQUENCE [LARGE SCALE GENOMIC DNA]</scope>
    <source>
        <strain evidence="5">SM23_60</strain>
    </source>
</reference>
<proteinExistence type="predicted"/>
<protein>
    <recommendedName>
        <fullName evidence="4">4Fe-4S ferredoxin-type domain-containing protein</fullName>
    </recommendedName>
</protein>
<dbReference type="InterPro" id="IPR009051">
    <property type="entry name" value="Helical_ferredxn"/>
</dbReference>
<keyword evidence="3" id="KW-0411">Iron-sulfur</keyword>
<evidence type="ECO:0000313" key="5">
    <source>
        <dbReference type="EMBL" id="KPK68137.1"/>
    </source>
</evidence>
<dbReference type="InterPro" id="IPR017896">
    <property type="entry name" value="4Fe4S_Fe-S-bd"/>
</dbReference>
<organism evidence="5 6">
    <name type="scientific">candidate division WOR_3 bacterium SM23_60</name>
    <dbReference type="NCBI Taxonomy" id="1703780"/>
    <lineage>
        <taxon>Bacteria</taxon>
        <taxon>Bacteria division WOR-3</taxon>
    </lineage>
</organism>
<sequence length="376" mass="42430">MKGTLLTVEAQNISSTIKKFINSLLERNVFDAVLAPVRIPSGESFAYLLMRDKAVLEQCEPAPPIMPIQGARVLKQLTRRGELNVKVLSIMRPCEIRASIELAKLQQVHLKNITFLSFDCPGAFSTSDYINEPDMYDVSFQKALKAFTAKDFRACCTTCVNFSSGNTPTDLHIAHLGVPDDKLMVIPTSSRGEACLQAAQLSLTEDISNWQEQCKVWQQRRQENREKDFLELRQRAAGIVNLDAYFSDCINCHNCMRVCPICYCRQCFFDSRDTVRIEADNYLIRARKKGGITFPTDTILFHLGRMSHMSLSCVGCGACEDACPMDVPVGQVFNFIGDKIQKMFEYVPGRDVEESIPVLTYSEDELHEFEDARDVS</sequence>
<feature type="domain" description="4Fe-4S ferredoxin-type" evidence="4">
    <location>
        <begin position="238"/>
        <end position="260"/>
    </location>
</feature>
<feature type="domain" description="4Fe-4S ferredoxin-type" evidence="4">
    <location>
        <begin position="304"/>
        <end position="333"/>
    </location>
</feature>
<name>A0A0S8G5V2_UNCW3</name>
<keyword evidence="2" id="KW-0408">Iron</keyword>
<evidence type="ECO:0000313" key="6">
    <source>
        <dbReference type="Proteomes" id="UP000051096"/>
    </source>
</evidence>
<dbReference type="Proteomes" id="UP000051096">
    <property type="component" value="Unassembled WGS sequence"/>
</dbReference>
<keyword evidence="1" id="KW-0479">Metal-binding</keyword>
<evidence type="ECO:0000256" key="2">
    <source>
        <dbReference type="ARBA" id="ARBA00023004"/>
    </source>
</evidence>
<accession>A0A0S8G5V2</accession>
<dbReference type="SUPFAM" id="SSF46548">
    <property type="entry name" value="alpha-helical ferredoxin"/>
    <property type="match status" value="1"/>
</dbReference>
<evidence type="ECO:0000259" key="4">
    <source>
        <dbReference type="PROSITE" id="PS51379"/>
    </source>
</evidence>
<dbReference type="Pfam" id="PF13183">
    <property type="entry name" value="Fer4_8"/>
    <property type="match status" value="1"/>
</dbReference>
<dbReference type="PROSITE" id="PS51379">
    <property type="entry name" value="4FE4S_FER_2"/>
    <property type="match status" value="2"/>
</dbReference>
<dbReference type="AlphaFoldDB" id="A0A0S8G5V2"/>
<evidence type="ECO:0000256" key="1">
    <source>
        <dbReference type="ARBA" id="ARBA00022723"/>
    </source>
</evidence>